<gene>
    <name evidence="3" type="ORF">XsacCFBP4641_12245</name>
</gene>
<evidence type="ECO:0000313" key="3">
    <source>
        <dbReference type="EMBL" id="PPU82084.1"/>
    </source>
</evidence>
<dbReference type="GeneID" id="93880035"/>
<evidence type="ECO:0000313" key="4">
    <source>
        <dbReference type="Proteomes" id="UP000247346"/>
    </source>
</evidence>
<dbReference type="OrthoDB" id="5975465at2"/>
<feature type="signal peptide" evidence="2">
    <location>
        <begin position="1"/>
        <end position="19"/>
    </location>
</feature>
<accession>A0A2P5Z372</accession>
<dbReference type="EMBL" id="MDEK01000010">
    <property type="protein sequence ID" value="PPU82084.1"/>
    <property type="molecule type" value="Genomic_DNA"/>
</dbReference>
<sequence length="164" mass="16863">MNRSLLFLVCTLLAGPALAQTADATSDSEAAKHKLDLSVPQQPITYADPGTKADPPGTYYGDTSGTSASAQKAAAAQARAEALQAQADRCNGDVHGSVATGIGYSTHGGNSNYQAANLNMCKTSYTDDGKPRQMGISISVGRGDGPAFGRGYYPGAYGPPPFGW</sequence>
<comment type="caution">
    <text evidence="3">The sequence shown here is derived from an EMBL/GenBank/DDBJ whole genome shotgun (WGS) entry which is preliminary data.</text>
</comment>
<feature type="chain" id="PRO_5015117980" description="Secreted protein" evidence="2">
    <location>
        <begin position="20"/>
        <end position="164"/>
    </location>
</feature>
<evidence type="ECO:0000256" key="1">
    <source>
        <dbReference type="SAM" id="MobiDB-lite"/>
    </source>
</evidence>
<evidence type="ECO:0000256" key="2">
    <source>
        <dbReference type="SAM" id="SignalP"/>
    </source>
</evidence>
<name>A0A2P5Z372_9XANT</name>
<dbReference type="Proteomes" id="UP000247346">
    <property type="component" value="Unassembled WGS sequence"/>
</dbReference>
<keyword evidence="2" id="KW-0732">Signal</keyword>
<feature type="region of interest" description="Disordered" evidence="1">
    <location>
        <begin position="32"/>
        <end position="72"/>
    </location>
</feature>
<protein>
    <recommendedName>
        <fullName evidence="5">Secreted protein</fullName>
    </recommendedName>
</protein>
<organism evidence="3 4">
    <name type="scientific">Xanthomonas sacchari</name>
    <dbReference type="NCBI Taxonomy" id="56458"/>
    <lineage>
        <taxon>Bacteria</taxon>
        <taxon>Pseudomonadati</taxon>
        <taxon>Pseudomonadota</taxon>
        <taxon>Gammaproteobacteria</taxon>
        <taxon>Lysobacterales</taxon>
        <taxon>Lysobacteraceae</taxon>
        <taxon>Xanthomonas</taxon>
    </lineage>
</organism>
<evidence type="ECO:0008006" key="5">
    <source>
        <dbReference type="Google" id="ProtNLM"/>
    </source>
</evidence>
<proteinExistence type="predicted"/>
<dbReference type="AlphaFoldDB" id="A0A2P5Z372"/>
<dbReference type="RefSeq" id="WP_010344300.1">
    <property type="nucleotide sequence ID" value="NZ_CP132343.1"/>
</dbReference>
<reference evidence="3 4" key="1">
    <citation type="submission" date="2016-08" db="EMBL/GenBank/DDBJ databases">
        <authorList>
            <person name="Seilhamer J.J."/>
        </authorList>
    </citation>
    <scope>NUCLEOTIDE SEQUENCE [LARGE SCALE GENOMIC DNA]</scope>
    <source>
        <strain evidence="3 4">CFBP4641</strain>
    </source>
</reference>